<dbReference type="InterPro" id="IPR038084">
    <property type="entry name" value="PduO/GlcC-like_sf"/>
</dbReference>
<keyword evidence="2" id="KW-1185">Reference proteome</keyword>
<organism evidence="1 2">
    <name type="scientific">Mongoliitalea lutea</name>
    <dbReference type="NCBI Taxonomy" id="849756"/>
    <lineage>
        <taxon>Bacteria</taxon>
        <taxon>Pseudomonadati</taxon>
        <taxon>Bacteroidota</taxon>
        <taxon>Cytophagia</taxon>
        <taxon>Cytophagales</taxon>
        <taxon>Cyclobacteriaceae</taxon>
        <taxon>Mongoliitalea</taxon>
    </lineage>
</organism>
<dbReference type="PANTHER" id="PTHR34309">
    <property type="entry name" value="SLR1406 PROTEIN"/>
    <property type="match status" value="1"/>
</dbReference>
<dbReference type="SUPFAM" id="SSF143744">
    <property type="entry name" value="GlcG-like"/>
    <property type="match status" value="1"/>
</dbReference>
<dbReference type="InterPro" id="IPR052517">
    <property type="entry name" value="GlcG_carb_metab_protein"/>
</dbReference>
<gene>
    <name evidence="1" type="primary">glcG</name>
    <name evidence="1" type="ORF">GCM10008106_13580</name>
</gene>
<evidence type="ECO:0008006" key="3">
    <source>
        <dbReference type="Google" id="ProtNLM"/>
    </source>
</evidence>
<reference evidence="1" key="2">
    <citation type="submission" date="2020-09" db="EMBL/GenBank/DDBJ databases">
        <authorList>
            <person name="Sun Q."/>
            <person name="Kim S."/>
        </authorList>
    </citation>
    <scope>NUCLEOTIDE SEQUENCE</scope>
    <source>
        <strain evidence="1">KCTC 23224</strain>
    </source>
</reference>
<evidence type="ECO:0000313" key="2">
    <source>
        <dbReference type="Proteomes" id="UP000642809"/>
    </source>
</evidence>
<name>A0A8J3CV88_9BACT</name>
<comment type="caution">
    <text evidence="1">The sequence shown here is derived from an EMBL/GenBank/DDBJ whole genome shotgun (WGS) entry which is preliminary data.</text>
</comment>
<dbReference type="Proteomes" id="UP000642809">
    <property type="component" value="Unassembled WGS sequence"/>
</dbReference>
<dbReference type="EMBL" id="BMYF01000007">
    <property type="protein sequence ID" value="GHB33825.1"/>
    <property type="molecule type" value="Genomic_DNA"/>
</dbReference>
<dbReference type="AlphaFoldDB" id="A0A8J3CV88"/>
<proteinExistence type="predicted"/>
<reference evidence="1" key="1">
    <citation type="journal article" date="2014" name="Int. J. Syst. Evol. Microbiol.">
        <title>Complete genome sequence of Corynebacterium casei LMG S-19264T (=DSM 44701T), isolated from a smear-ripened cheese.</title>
        <authorList>
            <consortium name="US DOE Joint Genome Institute (JGI-PGF)"/>
            <person name="Walter F."/>
            <person name="Albersmeier A."/>
            <person name="Kalinowski J."/>
            <person name="Ruckert C."/>
        </authorList>
    </citation>
    <scope>NUCLEOTIDE SEQUENCE</scope>
    <source>
        <strain evidence="1">KCTC 23224</strain>
    </source>
</reference>
<dbReference type="Pfam" id="PF03928">
    <property type="entry name" value="HbpS-like"/>
    <property type="match status" value="1"/>
</dbReference>
<sequence>MFLITILNHMKRPLIPLIIIFTFIIINTNAQTQETMNLDWATKIADAAQEKAVNENWNVVIAILDQGGNLILLKRMDGTQIGSIEIAQLKAKTAFEFKRSTKVFEDMIKNGAVHLTTMPITAVEGGLPIFKNGDLIGAIGISGVTSAQDGIIAEAALKAVGLME</sequence>
<protein>
    <recommendedName>
        <fullName evidence="3">Glc operon protein GlcG</fullName>
    </recommendedName>
</protein>
<dbReference type="Gene3D" id="3.30.450.150">
    <property type="entry name" value="Haem-degrading domain"/>
    <property type="match status" value="1"/>
</dbReference>
<dbReference type="PANTHER" id="PTHR34309:SF1">
    <property type="entry name" value="PROTEIN GLCG"/>
    <property type="match status" value="1"/>
</dbReference>
<evidence type="ECO:0000313" key="1">
    <source>
        <dbReference type="EMBL" id="GHB33825.1"/>
    </source>
</evidence>
<accession>A0A8J3CV88</accession>
<dbReference type="InterPro" id="IPR005624">
    <property type="entry name" value="PduO/GlcC-like"/>
</dbReference>